<evidence type="ECO:0000313" key="3">
    <source>
        <dbReference type="Proteomes" id="UP001527925"/>
    </source>
</evidence>
<reference evidence="2 3" key="1">
    <citation type="submission" date="2023-09" db="EMBL/GenBank/DDBJ databases">
        <title>Pangenome analysis of Batrachochytrium dendrobatidis and related Chytrids.</title>
        <authorList>
            <person name="Yacoub M.N."/>
            <person name="Stajich J.E."/>
            <person name="James T.Y."/>
        </authorList>
    </citation>
    <scope>NUCLEOTIDE SEQUENCE [LARGE SCALE GENOMIC DNA]</scope>
    <source>
        <strain evidence="2 3">JEL0888</strain>
    </source>
</reference>
<feature type="region of interest" description="Disordered" evidence="1">
    <location>
        <begin position="1"/>
        <end position="45"/>
    </location>
</feature>
<evidence type="ECO:0000313" key="2">
    <source>
        <dbReference type="EMBL" id="KAL2915652.1"/>
    </source>
</evidence>
<organism evidence="2 3">
    <name type="scientific">Polyrhizophydium stewartii</name>
    <dbReference type="NCBI Taxonomy" id="2732419"/>
    <lineage>
        <taxon>Eukaryota</taxon>
        <taxon>Fungi</taxon>
        <taxon>Fungi incertae sedis</taxon>
        <taxon>Chytridiomycota</taxon>
        <taxon>Chytridiomycota incertae sedis</taxon>
        <taxon>Chytridiomycetes</taxon>
        <taxon>Rhizophydiales</taxon>
        <taxon>Rhizophydiales incertae sedis</taxon>
        <taxon>Polyrhizophydium</taxon>
    </lineage>
</organism>
<dbReference type="Proteomes" id="UP001527925">
    <property type="component" value="Unassembled WGS sequence"/>
</dbReference>
<comment type="caution">
    <text evidence="2">The sequence shown here is derived from an EMBL/GenBank/DDBJ whole genome shotgun (WGS) entry which is preliminary data.</text>
</comment>
<name>A0ABR4N7Z1_9FUNG</name>
<dbReference type="EMBL" id="JADGIZ020000022">
    <property type="protein sequence ID" value="KAL2915652.1"/>
    <property type="molecule type" value="Genomic_DNA"/>
</dbReference>
<gene>
    <name evidence="2" type="ORF">HK105_204837</name>
</gene>
<keyword evidence="3" id="KW-1185">Reference proteome</keyword>
<evidence type="ECO:0000256" key="1">
    <source>
        <dbReference type="SAM" id="MobiDB-lite"/>
    </source>
</evidence>
<proteinExistence type="predicted"/>
<accession>A0ABR4N7Z1</accession>
<protein>
    <submittedName>
        <fullName evidence="2">Uncharacterized protein</fullName>
    </submittedName>
</protein>
<sequence length="105" mass="11394">MSKWDSDESDSELGSAADGHGSPHDRPHNPHHPHHHQQQAPAALPLDPLAALSSYPIHDPSFFLTAKGLTNLIVAPFFQGMFHGLGECIARILVGRVAKIMRSSD</sequence>